<name>A0A7X4HGF3_9BURK</name>
<dbReference type="InterPro" id="IPR011250">
    <property type="entry name" value="OMP/PagP_B-barrel"/>
</dbReference>
<dbReference type="GO" id="GO:0055085">
    <property type="term" value="P:transmembrane transport"/>
    <property type="evidence" value="ECO:0007669"/>
    <property type="project" value="TreeGrafter"/>
</dbReference>
<comment type="subcellular location">
    <subcellularLocation>
        <location evidence="1">Cell outer membrane</location>
    </subcellularLocation>
</comment>
<evidence type="ECO:0000256" key="1">
    <source>
        <dbReference type="ARBA" id="ARBA00004442"/>
    </source>
</evidence>
<evidence type="ECO:0000313" key="4">
    <source>
        <dbReference type="Proteomes" id="UP000450676"/>
    </source>
</evidence>
<protein>
    <submittedName>
        <fullName evidence="3">Outer membrane beta-barrel protein</fullName>
    </submittedName>
</protein>
<evidence type="ECO:0000313" key="3">
    <source>
        <dbReference type="EMBL" id="MYN10057.1"/>
    </source>
</evidence>
<keyword evidence="2" id="KW-0732">Signal</keyword>
<reference evidence="3 4" key="1">
    <citation type="submission" date="2019-12" db="EMBL/GenBank/DDBJ databases">
        <title>Novel species isolated from a subtropical stream in China.</title>
        <authorList>
            <person name="Lu H."/>
        </authorList>
    </citation>
    <scope>NUCLEOTIDE SEQUENCE [LARGE SCALE GENOMIC DNA]</scope>
    <source>
        <strain evidence="3 4">FT127W</strain>
    </source>
</reference>
<dbReference type="SUPFAM" id="SSF56925">
    <property type="entry name" value="OMPA-like"/>
    <property type="match status" value="1"/>
</dbReference>
<organism evidence="3 4">
    <name type="scientific">Pseudoduganella aquatica</name>
    <dbReference type="NCBI Taxonomy" id="2660641"/>
    <lineage>
        <taxon>Bacteria</taxon>
        <taxon>Pseudomonadati</taxon>
        <taxon>Pseudomonadota</taxon>
        <taxon>Betaproteobacteria</taxon>
        <taxon>Burkholderiales</taxon>
        <taxon>Oxalobacteraceae</taxon>
        <taxon>Telluria group</taxon>
        <taxon>Pseudoduganella</taxon>
    </lineage>
</organism>
<feature type="signal peptide" evidence="2">
    <location>
        <begin position="1"/>
        <end position="19"/>
    </location>
</feature>
<dbReference type="AlphaFoldDB" id="A0A7X4HGF3"/>
<dbReference type="Pfam" id="PF03922">
    <property type="entry name" value="OmpW"/>
    <property type="match status" value="1"/>
</dbReference>
<dbReference type="PANTHER" id="PTHR36920:SF1">
    <property type="entry name" value="OUTER MEMBRANE PROTEIN W"/>
    <property type="match status" value="1"/>
</dbReference>
<dbReference type="EMBL" id="WWCU01000031">
    <property type="protein sequence ID" value="MYN10057.1"/>
    <property type="molecule type" value="Genomic_DNA"/>
</dbReference>
<feature type="chain" id="PRO_5031273018" evidence="2">
    <location>
        <begin position="20"/>
        <end position="207"/>
    </location>
</feature>
<comment type="caution">
    <text evidence="3">The sequence shown here is derived from an EMBL/GenBank/DDBJ whole genome shotgun (WGS) entry which is preliminary data.</text>
</comment>
<proteinExistence type="predicted"/>
<dbReference type="PANTHER" id="PTHR36920">
    <property type="match status" value="1"/>
</dbReference>
<dbReference type="Proteomes" id="UP000450676">
    <property type="component" value="Unassembled WGS sequence"/>
</dbReference>
<evidence type="ECO:0000256" key="2">
    <source>
        <dbReference type="SAM" id="SignalP"/>
    </source>
</evidence>
<sequence>MKHARVTAAAMIMSIATLAMGHAAAAEASPWLVRLRAVHLDPADKSDPVGGTGAANRLTIDSKTIPEVDVSYFFTPQFAAELVLTYPQKHDVLLDGKSIGTMKHLPPTLLAQYHFLPDAQFRPYVGAGLNYTTMSKVHILNGAAGLEHKSFGLALQAGADFTLDKNWSLNVDVKKVQIRSDVNSAGAIISKVKVDPVLLAVGVGYRF</sequence>
<gene>
    <name evidence="3" type="ORF">GTP77_22305</name>
</gene>
<dbReference type="InterPro" id="IPR005618">
    <property type="entry name" value="OMPW"/>
</dbReference>
<accession>A0A7X4HGF3</accession>
<dbReference type="Gene3D" id="2.40.160.20">
    <property type="match status" value="1"/>
</dbReference>
<keyword evidence="4" id="KW-1185">Reference proteome</keyword>
<dbReference type="GO" id="GO:0009279">
    <property type="term" value="C:cell outer membrane"/>
    <property type="evidence" value="ECO:0007669"/>
    <property type="project" value="UniProtKB-SubCell"/>
</dbReference>